<feature type="compositionally biased region" description="Polar residues" evidence="1">
    <location>
        <begin position="201"/>
        <end position="216"/>
    </location>
</feature>
<reference evidence="2 3" key="1">
    <citation type="submission" date="2020-01" db="EMBL/GenBank/DDBJ databases">
        <title>Identification and distribution of gene clusters putatively required for synthesis of sphingolipid metabolism inhibitors in phylogenetically diverse species of the filamentous fungus Fusarium.</title>
        <authorList>
            <person name="Kim H.-S."/>
            <person name="Busman M."/>
            <person name="Brown D.W."/>
            <person name="Divon H."/>
            <person name="Uhlig S."/>
            <person name="Proctor R.H."/>
        </authorList>
    </citation>
    <scope>NUCLEOTIDE SEQUENCE [LARGE SCALE GENOMIC DNA]</scope>
    <source>
        <strain evidence="2 3">NRRL 20459</strain>
    </source>
</reference>
<proteinExistence type="predicted"/>
<evidence type="ECO:0000313" key="3">
    <source>
        <dbReference type="Proteomes" id="UP000554235"/>
    </source>
</evidence>
<dbReference type="Proteomes" id="UP000554235">
    <property type="component" value="Unassembled WGS sequence"/>
</dbReference>
<protein>
    <submittedName>
        <fullName evidence="2">Uncharacterized protein</fullName>
    </submittedName>
</protein>
<dbReference type="EMBL" id="JAADYS010000890">
    <property type="protein sequence ID" value="KAF4466354.1"/>
    <property type="molecule type" value="Genomic_DNA"/>
</dbReference>
<evidence type="ECO:0000313" key="2">
    <source>
        <dbReference type="EMBL" id="KAF4466354.1"/>
    </source>
</evidence>
<dbReference type="AlphaFoldDB" id="A0A8H4LE76"/>
<organism evidence="2 3">
    <name type="scientific">Fusarium albosuccineum</name>
    <dbReference type="NCBI Taxonomy" id="1237068"/>
    <lineage>
        <taxon>Eukaryota</taxon>
        <taxon>Fungi</taxon>
        <taxon>Dikarya</taxon>
        <taxon>Ascomycota</taxon>
        <taxon>Pezizomycotina</taxon>
        <taxon>Sordariomycetes</taxon>
        <taxon>Hypocreomycetidae</taxon>
        <taxon>Hypocreales</taxon>
        <taxon>Nectriaceae</taxon>
        <taxon>Fusarium</taxon>
        <taxon>Fusarium decemcellulare species complex</taxon>
    </lineage>
</organism>
<gene>
    <name evidence="2" type="ORF">FALBO_6803</name>
</gene>
<evidence type="ECO:0000256" key="1">
    <source>
        <dbReference type="SAM" id="MobiDB-lite"/>
    </source>
</evidence>
<name>A0A8H4LE76_9HYPO</name>
<keyword evidence="3" id="KW-1185">Reference proteome</keyword>
<feature type="region of interest" description="Disordered" evidence="1">
    <location>
        <begin position="195"/>
        <end position="250"/>
    </location>
</feature>
<comment type="caution">
    <text evidence="2">The sequence shown here is derived from an EMBL/GenBank/DDBJ whole genome shotgun (WGS) entry which is preliminary data.</text>
</comment>
<feature type="compositionally biased region" description="Low complexity" evidence="1">
    <location>
        <begin position="217"/>
        <end position="237"/>
    </location>
</feature>
<sequence length="468" mass="52750">MSETHILAPLDIAHLTSQGLVGPVDDGGTRRLHKRRLNRSSDEEHGHIPLQATVHSHLDAFATIPDQLISLATIEHVGFSKTKALEIWNSWTNWPVTGPRRETDIDDGGLQVTFLDFLTEHIGRVDTHDDNDVEWTSCMETYGLATEAQHAILDVRFKYLRLSRSCAEWSADTVHMRYAGLEEIQKASRDRAAALRCASSRPGNSQASRSSSDNVVSTPDTLSTSSSSRPTQRSISSMQRESVPGISTDSSSSSIAIAERDVPGYTVLYKGLDQGRIVNLLDDAGRLNQIEALLSPPPSDFSGTRSLFYFTPDFKVAEYYAAYAKRRANVESVVIVRIAIPDDAIWGMEEGEIQRVYWPSREWKELVWYSRRQQRLPSTLRKYRDATLVIGTISKKPERVYHRLKSWEGVSESHVLKVDREHSTRKAVQFVFSGEEGQDFLVKHASDNIKVYPFTQGEMGNWLEQDEV</sequence>
<accession>A0A8H4LE76</accession>
<dbReference type="OrthoDB" id="5429780at2759"/>